<comment type="caution">
    <text evidence="1">The sequence shown here is derived from an EMBL/GenBank/DDBJ whole genome shotgun (WGS) entry which is preliminary data.</text>
</comment>
<dbReference type="Proteomes" id="UP001595191">
    <property type="component" value="Unassembled WGS sequence"/>
</dbReference>
<protein>
    <submittedName>
        <fullName evidence="1">Helix-turn-helix transcriptional regulator</fullName>
    </submittedName>
</protein>
<evidence type="ECO:0000313" key="2">
    <source>
        <dbReference type="Proteomes" id="UP001595191"/>
    </source>
</evidence>
<gene>
    <name evidence="1" type="ORF">ACEZ3G_14100</name>
</gene>
<sequence>MFKVYLLAILLSCTSALYAQPAISGHLDLEDIQQKKLRIYLAKLDLEHLQDIKFAKQIAWAPIKDDGTFSFDRKHISEKDAIYRLYIGKIEKAIQDTIINGTTFILSDSDTLVFQKSDAPFENYSTTNQADKEWKKLQAFEAELLQSKIESNDEGAQLKGYAKDSLRILMVKLIGIKQLEEKQLLDQDIAKNPDFYLALLDELKHSEMPLENYRFLEKKLAFLTQEVVEQKYAWSRVINFILGFLVLGLGVLLVFKRKREANLPDLSRQERNVQNLMLQGKTNKEIAKELFISVSTVKTHITNIYGKLKVSNRQELLQKSQN</sequence>
<dbReference type="EMBL" id="JBHFPV010000004">
    <property type="protein sequence ID" value="MFH6604617.1"/>
    <property type="molecule type" value="Genomic_DNA"/>
</dbReference>
<reference evidence="1" key="1">
    <citation type="submission" date="2024-09" db="EMBL/GenBank/DDBJ databases">
        <authorList>
            <person name="Liu J."/>
        </authorList>
    </citation>
    <scope>NUCLEOTIDE SEQUENCE</scope>
    <source>
        <strain evidence="1">NBU2967</strain>
    </source>
</reference>
<proteinExistence type="predicted"/>
<keyword evidence="2" id="KW-1185">Reference proteome</keyword>
<organism evidence="1 2">
    <name type="scientific">Meishania litoralis</name>
    <dbReference type="NCBI Taxonomy" id="3434685"/>
    <lineage>
        <taxon>Bacteria</taxon>
        <taxon>Pseudomonadati</taxon>
        <taxon>Bacteroidota</taxon>
        <taxon>Flavobacteriia</taxon>
        <taxon>Flavobacteriales</taxon>
        <taxon>Flavobacteriaceae</taxon>
        <taxon>Meishania</taxon>
    </lineage>
</organism>
<accession>A0ACC7LSS5</accession>
<name>A0ACC7LSS5_9FLAO</name>
<evidence type="ECO:0000313" key="1">
    <source>
        <dbReference type="EMBL" id="MFH6604617.1"/>
    </source>
</evidence>